<feature type="region of interest" description="Disordered" evidence="7">
    <location>
        <begin position="109"/>
        <end position="169"/>
    </location>
</feature>
<evidence type="ECO:0000256" key="3">
    <source>
        <dbReference type="ARBA" id="ARBA00022801"/>
    </source>
</evidence>
<proteinExistence type="inferred from homology"/>
<dbReference type="GO" id="GO:0005634">
    <property type="term" value="C:nucleus"/>
    <property type="evidence" value="ECO:0007669"/>
    <property type="project" value="TreeGrafter"/>
</dbReference>
<feature type="domain" description="Helicase ATP-binding" evidence="9">
    <location>
        <begin position="490"/>
        <end position="681"/>
    </location>
</feature>
<sequence length="1195" mass="134018">MASSPNAMSTEDILEDLELHQALLESLLEARPGAEEDRMELESTIRALRRQLDQRRGLAPRLSPQPHPTVRLQSTFDGAGDDRMPSSPFASISNELDPELQAQYIAGQPPGPVYPTSSSHPTPHRNHPNPTLLYASSPATDHMYSRESGPSTPGAASTHSFSLGDEGLDDDDTQLHRLLGLEDVDSFAEGQYEAENWLKDRHEQERKDEELARRLQEQWNQDSLYSSTNSSTPAPAPSNMPGFSTNPPAAFRQESYRALSHDHNQVSPGQASTIGSSRVALPFHQRQPSLAPSPFSSSRNMETMETPMWRDTAPTANDSSDSDIAEISPQDFRRSMSAVPVPRSSQSYRSVHVEGPNNRHTMYPTQWPSALAASHRSSSTSQESPIKIPDAYTQALRAARSLGDVRNLGAVGAFLDRTGTGDRASLFPSLSRPGDPDFLDNKQANQELKQMLENLRPDVDLTKDKWEGTPTELRYALLDHQKVGVAWMKSMEEGTNKGGILADDMGLGKTMQAIALMVSRPSSDDTRKTTLIVAPVALMQQWKREIERMVRPEHKLNVFILHGEKRKTTFAKLRKYDVVLTTFGTLGSELKRKEEWDNNRRFAGQSSANIVGEAQSLPLLGPESTWYRVIIDEAQCIKNRNTKSSLACCSLNSTHRWCMSGTPMMNSVAELHSLLRFLRIRPYNSLELFNKDFTRPLKSNVPTAQQKALQQLQVVLKAVLLRRTKYSKIDGKPILNLPPRVTEKVHASFSEDELSLYKGLETNTQIQFNRYLEAGSIGRNYSNILVLLLRLRQACCHPHLINDLSVDVSAVTENVDLVENAKQFDVDVIRRLKENEPLECPVCIDAVENAVIFYPCGHATCAECFARISDPSLAIQQGHDGQVEAKCPNCRARIDPKKVTDNVSFKKVHFPTEGSEADEPSEIPTNDDETADSDSDSDESDDDSDEDSDLAEFIVPDDYDSDEKRESKKRVIKRKRKGKGKPPKKAKKPKKTLAVLKKEAQKNAAAKRKYLRRIEKNWETSAKIDKALEILEKLKGEGQGEKTIIFSQFTSLLDLLEVPISRKGWKYRRYDGSMRPSERNDSVLEFTDNPECDIMLVSLKAGNAGLNLVAASQVIIFDPFWNPYIEEQAIDRAHRLGQLRPVQIHHLLIQNTVEDRILALQDKKRELIEGALDENAAKQISRLGIRELKFLFNVN</sequence>
<organism evidence="11 12">
    <name type="scientific">Talaromyces proteolyticus</name>
    <dbReference type="NCBI Taxonomy" id="1131652"/>
    <lineage>
        <taxon>Eukaryota</taxon>
        <taxon>Fungi</taxon>
        <taxon>Dikarya</taxon>
        <taxon>Ascomycota</taxon>
        <taxon>Pezizomycotina</taxon>
        <taxon>Eurotiomycetes</taxon>
        <taxon>Eurotiomycetidae</taxon>
        <taxon>Eurotiales</taxon>
        <taxon>Trichocomaceae</taxon>
        <taxon>Talaromyces</taxon>
        <taxon>Talaromyces sect. Bacilispori</taxon>
    </lineage>
</organism>
<name>A0AAD4KY96_9EURO</name>
<feature type="region of interest" description="Disordered" evidence="7">
    <location>
        <begin position="905"/>
        <end position="992"/>
    </location>
</feature>
<dbReference type="GO" id="GO:0008094">
    <property type="term" value="F:ATP-dependent activity, acting on DNA"/>
    <property type="evidence" value="ECO:0007669"/>
    <property type="project" value="TreeGrafter"/>
</dbReference>
<dbReference type="PANTHER" id="PTHR45626:SF16">
    <property type="entry name" value="ATP-DEPENDENT HELICASE ULS1"/>
    <property type="match status" value="1"/>
</dbReference>
<dbReference type="GO" id="GO:0008270">
    <property type="term" value="F:zinc ion binding"/>
    <property type="evidence" value="ECO:0007669"/>
    <property type="project" value="UniProtKB-KW"/>
</dbReference>
<dbReference type="CDD" id="cd18793">
    <property type="entry name" value="SF2_C_SNF"/>
    <property type="match status" value="1"/>
</dbReference>
<dbReference type="CDD" id="cd18008">
    <property type="entry name" value="DEXDc_SHPRH-like"/>
    <property type="match status" value="1"/>
</dbReference>
<keyword evidence="5" id="KW-0067">ATP-binding</keyword>
<feature type="compositionally biased region" description="Polar residues" evidence="7">
    <location>
        <begin position="148"/>
        <end position="161"/>
    </location>
</feature>
<evidence type="ECO:0000256" key="5">
    <source>
        <dbReference type="ARBA" id="ARBA00022840"/>
    </source>
</evidence>
<evidence type="ECO:0000256" key="2">
    <source>
        <dbReference type="ARBA" id="ARBA00022741"/>
    </source>
</evidence>
<feature type="domain" description="RING-type" evidence="8">
    <location>
        <begin position="840"/>
        <end position="891"/>
    </location>
</feature>
<keyword evidence="4" id="KW-0347">Helicase</keyword>
<dbReference type="InterPro" id="IPR001841">
    <property type="entry name" value="Znf_RING"/>
</dbReference>
<dbReference type="InterPro" id="IPR027417">
    <property type="entry name" value="P-loop_NTPase"/>
</dbReference>
<dbReference type="GO" id="GO:0005524">
    <property type="term" value="F:ATP binding"/>
    <property type="evidence" value="ECO:0007669"/>
    <property type="project" value="UniProtKB-KW"/>
</dbReference>
<feature type="region of interest" description="Disordered" evidence="7">
    <location>
        <begin position="220"/>
        <end position="249"/>
    </location>
</feature>
<dbReference type="PANTHER" id="PTHR45626">
    <property type="entry name" value="TRANSCRIPTION TERMINATION FACTOR 2-RELATED"/>
    <property type="match status" value="1"/>
</dbReference>
<keyword evidence="2" id="KW-0547">Nucleotide-binding</keyword>
<dbReference type="PROSITE" id="PS50089">
    <property type="entry name" value="ZF_RING_2"/>
    <property type="match status" value="1"/>
</dbReference>
<dbReference type="InterPro" id="IPR001650">
    <property type="entry name" value="Helicase_C-like"/>
</dbReference>
<dbReference type="GO" id="GO:0004386">
    <property type="term" value="F:helicase activity"/>
    <property type="evidence" value="ECO:0007669"/>
    <property type="project" value="UniProtKB-KW"/>
</dbReference>
<feature type="domain" description="Helicase C-terminal" evidence="10">
    <location>
        <begin position="1026"/>
        <end position="1184"/>
    </location>
</feature>
<feature type="region of interest" description="Disordered" evidence="7">
    <location>
        <begin position="338"/>
        <end position="361"/>
    </location>
</feature>
<dbReference type="InterPro" id="IPR049730">
    <property type="entry name" value="SNF2/RAD54-like_C"/>
</dbReference>
<protein>
    <submittedName>
        <fullName evidence="11">SNF2 family N-terminal domain-containing protein</fullName>
    </submittedName>
</protein>
<dbReference type="InterPro" id="IPR014001">
    <property type="entry name" value="Helicase_ATP-bd"/>
</dbReference>
<dbReference type="SMART" id="SM00184">
    <property type="entry name" value="RING"/>
    <property type="match status" value="1"/>
</dbReference>
<dbReference type="SUPFAM" id="SSF57850">
    <property type="entry name" value="RING/U-box"/>
    <property type="match status" value="1"/>
</dbReference>
<dbReference type="InterPro" id="IPR050628">
    <property type="entry name" value="SNF2_RAD54_helicase_TF"/>
</dbReference>
<evidence type="ECO:0000313" key="11">
    <source>
        <dbReference type="EMBL" id="KAH8703147.1"/>
    </source>
</evidence>
<reference evidence="11" key="1">
    <citation type="submission" date="2021-12" db="EMBL/GenBank/DDBJ databases">
        <title>Convergent genome expansion in fungi linked to evolution of root-endophyte symbiosis.</title>
        <authorList>
            <consortium name="DOE Joint Genome Institute"/>
            <person name="Ke Y.-H."/>
            <person name="Bonito G."/>
            <person name="Liao H.-L."/>
            <person name="Looney B."/>
            <person name="Rojas-Flechas A."/>
            <person name="Nash J."/>
            <person name="Hameed K."/>
            <person name="Schadt C."/>
            <person name="Martin F."/>
            <person name="Crous P.W."/>
            <person name="Miettinen O."/>
            <person name="Magnuson J.K."/>
            <person name="Labbe J."/>
            <person name="Jacobson D."/>
            <person name="Doktycz M.J."/>
            <person name="Veneault-Fourrey C."/>
            <person name="Kuo A."/>
            <person name="Mondo S."/>
            <person name="Calhoun S."/>
            <person name="Riley R."/>
            <person name="Ohm R."/>
            <person name="LaButti K."/>
            <person name="Andreopoulos B."/>
            <person name="Pangilinan J."/>
            <person name="Nolan M."/>
            <person name="Tritt A."/>
            <person name="Clum A."/>
            <person name="Lipzen A."/>
            <person name="Daum C."/>
            <person name="Barry K."/>
            <person name="Grigoriev I.V."/>
            <person name="Vilgalys R."/>
        </authorList>
    </citation>
    <scope>NUCLEOTIDE SEQUENCE</scope>
    <source>
        <strain evidence="11">PMI_201</strain>
    </source>
</reference>
<dbReference type="GO" id="GO:0000724">
    <property type="term" value="P:double-strand break repair via homologous recombination"/>
    <property type="evidence" value="ECO:0007669"/>
    <property type="project" value="TreeGrafter"/>
</dbReference>
<dbReference type="Gene3D" id="3.30.40.10">
    <property type="entry name" value="Zinc/RING finger domain, C3HC4 (zinc finger)"/>
    <property type="match status" value="1"/>
</dbReference>
<dbReference type="Gene3D" id="3.40.50.300">
    <property type="entry name" value="P-loop containing nucleotide triphosphate hydrolases"/>
    <property type="match status" value="1"/>
</dbReference>
<evidence type="ECO:0000256" key="7">
    <source>
        <dbReference type="SAM" id="MobiDB-lite"/>
    </source>
</evidence>
<evidence type="ECO:0000256" key="6">
    <source>
        <dbReference type="PROSITE-ProRule" id="PRU00175"/>
    </source>
</evidence>
<dbReference type="SMART" id="SM00490">
    <property type="entry name" value="HELICc"/>
    <property type="match status" value="1"/>
</dbReference>
<gene>
    <name evidence="11" type="ORF">BGW36DRAFT_368889</name>
</gene>
<dbReference type="Proteomes" id="UP001201262">
    <property type="component" value="Unassembled WGS sequence"/>
</dbReference>
<dbReference type="EMBL" id="JAJTJA010000002">
    <property type="protein sequence ID" value="KAH8703147.1"/>
    <property type="molecule type" value="Genomic_DNA"/>
</dbReference>
<keyword evidence="6" id="KW-0479">Metal-binding</keyword>
<evidence type="ECO:0000256" key="1">
    <source>
        <dbReference type="ARBA" id="ARBA00007025"/>
    </source>
</evidence>
<feature type="compositionally biased region" description="Basic residues" evidence="7">
    <location>
        <begin position="967"/>
        <end position="991"/>
    </location>
</feature>
<dbReference type="Pfam" id="PF13923">
    <property type="entry name" value="zf-C3HC4_2"/>
    <property type="match status" value="1"/>
</dbReference>
<evidence type="ECO:0000256" key="4">
    <source>
        <dbReference type="ARBA" id="ARBA00022806"/>
    </source>
</evidence>
<dbReference type="GeneID" id="70245331"/>
<keyword evidence="6" id="KW-0863">Zinc-finger</keyword>
<evidence type="ECO:0000259" key="10">
    <source>
        <dbReference type="PROSITE" id="PS51194"/>
    </source>
</evidence>
<dbReference type="RefSeq" id="XP_046076165.1">
    <property type="nucleotide sequence ID" value="XM_046215044.1"/>
</dbReference>
<dbReference type="Pfam" id="PF00176">
    <property type="entry name" value="SNF2-rel_dom"/>
    <property type="match status" value="1"/>
</dbReference>
<dbReference type="GO" id="GO:0016787">
    <property type="term" value="F:hydrolase activity"/>
    <property type="evidence" value="ECO:0007669"/>
    <property type="project" value="UniProtKB-KW"/>
</dbReference>
<dbReference type="Pfam" id="PF00271">
    <property type="entry name" value="Helicase_C"/>
    <property type="match status" value="1"/>
</dbReference>
<dbReference type="Gene3D" id="3.40.50.10810">
    <property type="entry name" value="Tandem AAA-ATPase domain"/>
    <property type="match status" value="1"/>
</dbReference>
<dbReference type="InterPro" id="IPR000330">
    <property type="entry name" value="SNF2_N"/>
</dbReference>
<keyword evidence="3" id="KW-0378">Hydrolase</keyword>
<dbReference type="AlphaFoldDB" id="A0AAD4KY96"/>
<comment type="similarity">
    <text evidence="1">Belongs to the SNF2/RAD54 helicase family.</text>
</comment>
<feature type="compositionally biased region" description="Acidic residues" evidence="7">
    <location>
        <begin position="915"/>
        <end position="961"/>
    </location>
</feature>
<dbReference type="InterPro" id="IPR038718">
    <property type="entry name" value="SNF2-like_sf"/>
</dbReference>
<dbReference type="PROSITE" id="PS51192">
    <property type="entry name" value="HELICASE_ATP_BIND_1"/>
    <property type="match status" value="1"/>
</dbReference>
<dbReference type="GO" id="GO:0005737">
    <property type="term" value="C:cytoplasm"/>
    <property type="evidence" value="ECO:0007669"/>
    <property type="project" value="TreeGrafter"/>
</dbReference>
<dbReference type="FunFam" id="3.40.50.300:FF:002380">
    <property type="entry name" value="SWI/SNF family DNA-dependent ATPase, putative"/>
    <property type="match status" value="1"/>
</dbReference>
<dbReference type="InterPro" id="IPR013083">
    <property type="entry name" value="Znf_RING/FYVE/PHD"/>
</dbReference>
<comment type="caution">
    <text evidence="11">The sequence shown here is derived from an EMBL/GenBank/DDBJ whole genome shotgun (WGS) entry which is preliminary data.</text>
</comment>
<dbReference type="SMART" id="SM00487">
    <property type="entry name" value="DEXDc"/>
    <property type="match status" value="1"/>
</dbReference>
<keyword evidence="12" id="KW-1185">Reference proteome</keyword>
<evidence type="ECO:0000313" key="12">
    <source>
        <dbReference type="Proteomes" id="UP001201262"/>
    </source>
</evidence>
<keyword evidence="6" id="KW-0862">Zinc</keyword>
<dbReference type="PROSITE" id="PS51194">
    <property type="entry name" value="HELICASE_CTER"/>
    <property type="match status" value="1"/>
</dbReference>
<evidence type="ECO:0000259" key="8">
    <source>
        <dbReference type="PROSITE" id="PS50089"/>
    </source>
</evidence>
<dbReference type="SUPFAM" id="SSF52540">
    <property type="entry name" value="P-loop containing nucleoside triphosphate hydrolases"/>
    <property type="match status" value="2"/>
</dbReference>
<feature type="compositionally biased region" description="Low complexity" evidence="7">
    <location>
        <begin position="226"/>
        <end position="239"/>
    </location>
</feature>
<evidence type="ECO:0000259" key="9">
    <source>
        <dbReference type="PROSITE" id="PS51192"/>
    </source>
</evidence>
<accession>A0AAD4KY96</accession>